<dbReference type="Proteomes" id="UP000659388">
    <property type="component" value="Unassembled WGS sequence"/>
</dbReference>
<comment type="caution">
    <text evidence="1">The sequence shown here is derived from an EMBL/GenBank/DDBJ whole genome shotgun (WGS) entry which is preliminary data.</text>
</comment>
<proteinExistence type="predicted"/>
<reference evidence="1" key="1">
    <citation type="submission" date="2021-01" db="EMBL/GenBank/DDBJ databases">
        <title>Fulvivirga kasyanovii gen. nov., sp nov., a novel member of the phylum Bacteroidetes isolated from seawater in a mussel farm.</title>
        <authorList>
            <person name="Zhao L.-H."/>
            <person name="Wang Z.-J."/>
        </authorList>
    </citation>
    <scope>NUCLEOTIDE SEQUENCE</scope>
    <source>
        <strain evidence="1">2943</strain>
    </source>
</reference>
<evidence type="ECO:0000313" key="2">
    <source>
        <dbReference type="Proteomes" id="UP000659388"/>
    </source>
</evidence>
<dbReference type="InterPro" id="IPR038693">
    <property type="entry name" value="PaaB_sf"/>
</dbReference>
<dbReference type="Gene3D" id="3.10.20.520">
    <property type="entry name" value="Phenylacetic acid degradation B"/>
    <property type="match status" value="2"/>
</dbReference>
<accession>A0A937JZW2</accession>
<organism evidence="1 2">
    <name type="scientific">Fulvivirga sediminis</name>
    <dbReference type="NCBI Taxonomy" id="2803949"/>
    <lineage>
        <taxon>Bacteria</taxon>
        <taxon>Pseudomonadati</taxon>
        <taxon>Bacteroidota</taxon>
        <taxon>Cytophagia</taxon>
        <taxon>Cytophagales</taxon>
        <taxon>Fulvivirgaceae</taxon>
        <taxon>Fulvivirga</taxon>
    </lineage>
</organism>
<protein>
    <submittedName>
        <fullName evidence="1">Phenylacetic acid degradation b</fullName>
    </submittedName>
</protein>
<evidence type="ECO:0000313" key="1">
    <source>
        <dbReference type="EMBL" id="MBL3655646.1"/>
    </source>
</evidence>
<sequence>MNKSLDPRINRLNIDKYPADLTRKVPLDQFGTYEVFTQSKTEQPYQHEGIVHAPSKEMAFIFAKEQFSRRMTCSGLFVVETKNIFVTATTENNINVYHTVSEKFDTTGHLEQYEFFHLLKRGKQHLHVGSIEARNAQEALALAKPAFSEEDPVLNAWIIKTKDILFSSEEDTIIWNTLPDKKFRNASAYKASDKIKAFKESQKSTL</sequence>
<keyword evidence="2" id="KW-1185">Reference proteome</keyword>
<gene>
    <name evidence="1" type="ORF">JL102_05870</name>
</gene>
<dbReference type="Pfam" id="PF06243">
    <property type="entry name" value="PaaB"/>
    <property type="match status" value="2"/>
</dbReference>
<dbReference type="InterPro" id="IPR009359">
    <property type="entry name" value="PaaB"/>
</dbReference>
<dbReference type="EMBL" id="JAESIY010000002">
    <property type="protein sequence ID" value="MBL3655646.1"/>
    <property type="molecule type" value="Genomic_DNA"/>
</dbReference>
<name>A0A937JZW2_9BACT</name>
<dbReference type="RefSeq" id="WP_202243305.1">
    <property type="nucleotide sequence ID" value="NZ_JAESIY010000002.1"/>
</dbReference>
<dbReference type="AlphaFoldDB" id="A0A937JZW2"/>